<dbReference type="PROSITE" id="PS51468">
    <property type="entry name" value="VIT"/>
    <property type="match status" value="1"/>
</dbReference>
<reference evidence="2 3" key="1">
    <citation type="submission" date="2019-09" db="EMBL/GenBank/DDBJ databases">
        <title>Bird 10,000 Genomes (B10K) Project - Family phase.</title>
        <authorList>
            <person name="Zhang G."/>
        </authorList>
    </citation>
    <scope>NUCLEOTIDE SEQUENCE [LARGE SCALE GENOMIC DNA]</scope>
    <source>
        <strain evidence="2">B10K-CU-031-07</strain>
        <tissue evidence="2">Muscle</tissue>
    </source>
</reference>
<sequence>MPGLINRTTCSPLPLSASEVTSCVSGYAFGMTALLTYRNPEAQAFEGKQVLGVAEHRIFWPSGLFVYPLDECTTVVGFEAAVSRRAVTVQIKDKAKIDDAY</sequence>
<keyword evidence="3" id="KW-1185">Reference proteome</keyword>
<comment type="caution">
    <text evidence="2">The sequence shown here is derived from an EMBL/GenBank/DDBJ whole genome shotgun (WGS) entry which is preliminary data.</text>
</comment>
<dbReference type="OrthoDB" id="1729737at2759"/>
<feature type="non-terminal residue" evidence="2">
    <location>
        <position position="101"/>
    </location>
</feature>
<evidence type="ECO:0000313" key="3">
    <source>
        <dbReference type="Proteomes" id="UP000531151"/>
    </source>
</evidence>
<proteinExistence type="predicted"/>
<dbReference type="AlphaFoldDB" id="A0A7K4JFD6"/>
<feature type="domain" description="VIT" evidence="1">
    <location>
        <begin position="1"/>
        <end position="101"/>
    </location>
</feature>
<dbReference type="EMBL" id="VWPV01023664">
    <property type="protein sequence ID" value="NWH64031.1"/>
    <property type="molecule type" value="Genomic_DNA"/>
</dbReference>
<gene>
    <name evidence="2" type="primary">Vwa5b1_0</name>
    <name evidence="2" type="ORF">GEOCAL_R03814</name>
</gene>
<dbReference type="PANTHER" id="PTHR46299">
    <property type="entry name" value="VON WILLEBRAND FACTOR A DOMAIN-CONTAINING PROTEIN 5B2-RELATED"/>
    <property type="match status" value="1"/>
</dbReference>
<dbReference type="InterPro" id="IPR013694">
    <property type="entry name" value="VIT"/>
</dbReference>
<protein>
    <submittedName>
        <fullName evidence="2">VW5B1 protein</fullName>
    </submittedName>
</protein>
<dbReference type="Pfam" id="PF13757">
    <property type="entry name" value="VIT_2"/>
    <property type="match status" value="2"/>
</dbReference>
<evidence type="ECO:0000259" key="1">
    <source>
        <dbReference type="PROSITE" id="PS51468"/>
    </source>
</evidence>
<name>A0A7K4JFD6_GEOCA</name>
<accession>A0A7K4JFD6</accession>
<dbReference type="Proteomes" id="UP000531151">
    <property type="component" value="Unassembled WGS sequence"/>
</dbReference>
<feature type="non-terminal residue" evidence="2">
    <location>
        <position position="1"/>
    </location>
</feature>
<evidence type="ECO:0000313" key="2">
    <source>
        <dbReference type="EMBL" id="NWH64031.1"/>
    </source>
</evidence>
<organism evidence="2 3">
    <name type="scientific">Geococcyx californianus</name>
    <name type="common">Greater roadrunner</name>
    <name type="synonym">Saurothera californiana</name>
    <dbReference type="NCBI Taxonomy" id="8947"/>
    <lineage>
        <taxon>Eukaryota</taxon>
        <taxon>Metazoa</taxon>
        <taxon>Chordata</taxon>
        <taxon>Craniata</taxon>
        <taxon>Vertebrata</taxon>
        <taxon>Euteleostomi</taxon>
        <taxon>Archelosauria</taxon>
        <taxon>Archosauria</taxon>
        <taxon>Dinosauria</taxon>
        <taxon>Saurischia</taxon>
        <taxon>Theropoda</taxon>
        <taxon>Coelurosauria</taxon>
        <taxon>Aves</taxon>
        <taxon>Neognathae</taxon>
        <taxon>Neoaves</taxon>
        <taxon>Otidimorphae</taxon>
        <taxon>Cuculiformes</taxon>
        <taxon>Neomorphidae</taxon>
        <taxon>Geococcyx</taxon>
    </lineage>
</organism>
<dbReference type="InterPro" id="IPR052627">
    <property type="entry name" value="VWA_domain-containing"/>
</dbReference>
<dbReference type="PANTHER" id="PTHR46299:SF1">
    <property type="entry name" value="VON WILLEBRAND FACTOR A DOMAIN-CONTAINING PROTEIN 5B1"/>
    <property type="match status" value="1"/>
</dbReference>